<feature type="transmembrane region" description="Helical" evidence="1">
    <location>
        <begin position="377"/>
        <end position="395"/>
    </location>
</feature>
<evidence type="ECO:0000259" key="2">
    <source>
        <dbReference type="Pfam" id="PF01370"/>
    </source>
</evidence>
<dbReference type="RefSeq" id="WP_081178396.1">
    <property type="nucleotide sequence ID" value="NZ_LAOI01000001.1"/>
</dbReference>
<keyword evidence="1" id="KW-1133">Transmembrane helix</keyword>
<protein>
    <submittedName>
        <fullName evidence="3">NAD dependent epimerase/dehydratase family protein</fullName>
    </submittedName>
</protein>
<keyword evidence="1" id="KW-0472">Membrane</keyword>
<dbReference type="InterPro" id="IPR025695">
    <property type="entry name" value="DoxX-like"/>
</dbReference>
<feature type="transmembrane region" description="Helical" evidence="1">
    <location>
        <begin position="312"/>
        <end position="332"/>
    </location>
</feature>
<dbReference type="Pfam" id="PF13781">
    <property type="entry name" value="DoxX_3"/>
    <property type="match status" value="1"/>
</dbReference>
<dbReference type="GO" id="GO:0044877">
    <property type="term" value="F:protein-containing complex binding"/>
    <property type="evidence" value="ECO:0007669"/>
    <property type="project" value="TreeGrafter"/>
</dbReference>
<organism evidence="3 4">
    <name type="scientific">Rickettsia bellii str. RML An4</name>
    <dbReference type="NCBI Taxonomy" id="1359193"/>
    <lineage>
        <taxon>Bacteria</taxon>
        <taxon>Pseudomonadati</taxon>
        <taxon>Pseudomonadota</taxon>
        <taxon>Alphaproteobacteria</taxon>
        <taxon>Rickettsiales</taxon>
        <taxon>Rickettsiaceae</taxon>
        <taxon>Rickettsieae</taxon>
        <taxon>Rickettsia</taxon>
        <taxon>belli group</taxon>
    </lineage>
</organism>
<keyword evidence="4" id="KW-1185">Reference proteome</keyword>
<reference evidence="3 4" key="1">
    <citation type="submission" date="2015-02" db="EMBL/GenBank/DDBJ databases">
        <title>Genome Sequencing of Rickettsiales.</title>
        <authorList>
            <person name="Daugherty S.C."/>
            <person name="Su Q."/>
            <person name="Abolude K."/>
            <person name="Beier-Sexton M."/>
            <person name="Carlyon J.A."/>
            <person name="Carter R."/>
            <person name="Day N.P."/>
            <person name="Dumler S.J."/>
            <person name="Dyachenko V."/>
            <person name="Godinez A."/>
            <person name="Kurtti T.J."/>
            <person name="Lichay M."/>
            <person name="Mullins K.E."/>
            <person name="Ott S."/>
            <person name="Pappas-Brown V."/>
            <person name="Paris D.H."/>
            <person name="Patel P."/>
            <person name="Richards A.L."/>
            <person name="Sadzewicz L."/>
            <person name="Sears K."/>
            <person name="Seidman D."/>
            <person name="Sengamalay N."/>
            <person name="Stenos J."/>
            <person name="Tallon L.J."/>
            <person name="Vincent G."/>
            <person name="Fraser C.M."/>
            <person name="Munderloh U."/>
            <person name="Dunning-Hotopp J.C."/>
        </authorList>
    </citation>
    <scope>NUCLEOTIDE SEQUENCE [LARGE SCALE GENOMIC DNA]</scope>
    <source>
        <strain evidence="3 4">RML An4</strain>
    </source>
</reference>
<evidence type="ECO:0000313" key="3">
    <source>
        <dbReference type="EMBL" id="KJV90280.1"/>
    </source>
</evidence>
<sequence>MRILVTGANGFIGSYITAALLKSNYEVVCAVRDIESTRKKFPTAEIIHCDFNTALSPQDWINKLEKIDIVINASGVLTSSHANNIENVHINGPKALFKACTITNVKRIIHISALGIDDEENTSYALTKKVTERYLQKLENIDWVVLQPSLIYASGCYGGTSLFRALATLPYFIPLIGDGLQQFQPIHIEDLAKVIIHCVERKGKICRLLKIVGPDIVTMKDILIGFRRWLGVEPARLIKIPLIFIKIASKLGDFFKIGPINSTSYNMLLQPNIANKNDFTSIIPRNLQQGLTTEPLTVQSIWHARLYFLKPIIKIALGLFWIMTGIISSIFAYDASKQIIISLGFNKQIAPYILYGSCFMDIILGILLIIKNKISSICSLQILLILSYTSLLTYLKPILWLDPLGPILKNIPIILLTLVIMAIERDK</sequence>
<dbReference type="PANTHER" id="PTHR12126">
    <property type="entry name" value="NADH-UBIQUINONE OXIDOREDUCTASE 39 KDA SUBUNIT-RELATED"/>
    <property type="match status" value="1"/>
</dbReference>
<dbReference type="SUPFAM" id="SSF51735">
    <property type="entry name" value="NAD(P)-binding Rossmann-fold domains"/>
    <property type="match status" value="1"/>
</dbReference>
<dbReference type="Gene3D" id="3.40.50.720">
    <property type="entry name" value="NAD(P)-binding Rossmann-like Domain"/>
    <property type="match status" value="1"/>
</dbReference>
<evidence type="ECO:0000256" key="1">
    <source>
        <dbReference type="SAM" id="Phobius"/>
    </source>
</evidence>
<dbReference type="AlphaFoldDB" id="A0A0F3QCG5"/>
<feature type="domain" description="NAD-dependent epimerase/dehydratase" evidence="2">
    <location>
        <begin position="3"/>
        <end position="201"/>
    </location>
</feature>
<comment type="caution">
    <text evidence="3">The sequence shown here is derived from an EMBL/GenBank/DDBJ whole genome shotgun (WGS) entry which is preliminary data.</text>
</comment>
<dbReference type="EMBL" id="LAOI01000001">
    <property type="protein sequence ID" value="KJV90280.1"/>
    <property type="molecule type" value="Genomic_DNA"/>
</dbReference>
<dbReference type="InterPro" id="IPR001509">
    <property type="entry name" value="Epimerase_deHydtase"/>
</dbReference>
<feature type="transmembrane region" description="Helical" evidence="1">
    <location>
        <begin position="407"/>
        <end position="423"/>
    </location>
</feature>
<gene>
    <name evidence="3" type="ORF">RBEAN4_1283</name>
</gene>
<dbReference type="PATRIC" id="fig|1359193.3.peg.1242"/>
<keyword evidence="1" id="KW-0812">Transmembrane</keyword>
<feature type="transmembrane region" description="Helical" evidence="1">
    <location>
        <begin position="352"/>
        <end position="370"/>
    </location>
</feature>
<dbReference type="Pfam" id="PF01370">
    <property type="entry name" value="Epimerase"/>
    <property type="match status" value="1"/>
</dbReference>
<evidence type="ECO:0000313" key="4">
    <source>
        <dbReference type="Proteomes" id="UP000033661"/>
    </source>
</evidence>
<dbReference type="InterPro" id="IPR036291">
    <property type="entry name" value="NAD(P)-bd_dom_sf"/>
</dbReference>
<dbReference type="Proteomes" id="UP000033661">
    <property type="component" value="Unassembled WGS sequence"/>
</dbReference>
<dbReference type="PANTHER" id="PTHR12126:SF11">
    <property type="entry name" value="NADH DEHYDROGENASE [UBIQUINONE] 1 ALPHA SUBCOMPLEX SUBUNIT 9, MITOCHONDRIAL"/>
    <property type="match status" value="1"/>
</dbReference>
<accession>A0A0F3QCG5</accession>
<name>A0A0F3QCG5_RICBE</name>
<dbReference type="InterPro" id="IPR051207">
    <property type="entry name" value="ComplexI_NDUFA9_subunit"/>
</dbReference>
<proteinExistence type="predicted"/>
<dbReference type="CDD" id="cd05271">
    <property type="entry name" value="NDUFA9_like_SDR_a"/>
    <property type="match status" value="1"/>
</dbReference>